<sequence length="115" mass="11873">MASPPTQKSIIDSKARPKDELITECQAGLPLPEQPPVASDWNSADSQTVNVGSGHVSSNVSHGGGSENGLRGLATGESSVRADGDEDTVNTPDLLRVGRQGKDGLEGLPEDALVK</sequence>
<dbReference type="OrthoDB" id="3913483at2759"/>
<gene>
    <name evidence="2" type="ORF">FRX48_03908</name>
</gene>
<organism evidence="2 3">
    <name type="scientific">Lasallia pustulata</name>
    <dbReference type="NCBI Taxonomy" id="136370"/>
    <lineage>
        <taxon>Eukaryota</taxon>
        <taxon>Fungi</taxon>
        <taxon>Dikarya</taxon>
        <taxon>Ascomycota</taxon>
        <taxon>Pezizomycotina</taxon>
        <taxon>Lecanoromycetes</taxon>
        <taxon>OSLEUM clade</taxon>
        <taxon>Umbilicariomycetidae</taxon>
        <taxon>Umbilicariales</taxon>
        <taxon>Umbilicariaceae</taxon>
        <taxon>Lasallia</taxon>
    </lineage>
</organism>
<dbReference type="Proteomes" id="UP000324767">
    <property type="component" value="Unassembled WGS sequence"/>
</dbReference>
<evidence type="ECO:0000313" key="3">
    <source>
        <dbReference type="Proteomes" id="UP000324767"/>
    </source>
</evidence>
<dbReference type="AlphaFoldDB" id="A0A5M8PVA9"/>
<dbReference type="EMBL" id="VXIT01000005">
    <property type="protein sequence ID" value="KAA6412915.1"/>
    <property type="molecule type" value="Genomic_DNA"/>
</dbReference>
<protein>
    <submittedName>
        <fullName evidence="2">Uncharacterized protein</fullName>
    </submittedName>
</protein>
<feature type="compositionally biased region" description="Low complexity" evidence="1">
    <location>
        <begin position="49"/>
        <end position="61"/>
    </location>
</feature>
<comment type="caution">
    <text evidence="2">The sequence shown here is derived from an EMBL/GenBank/DDBJ whole genome shotgun (WGS) entry which is preliminary data.</text>
</comment>
<evidence type="ECO:0000256" key="1">
    <source>
        <dbReference type="SAM" id="MobiDB-lite"/>
    </source>
</evidence>
<name>A0A5M8PVA9_9LECA</name>
<proteinExistence type="predicted"/>
<feature type="region of interest" description="Disordered" evidence="1">
    <location>
        <begin position="27"/>
        <end position="115"/>
    </location>
</feature>
<accession>A0A5M8PVA9</accession>
<evidence type="ECO:0000313" key="2">
    <source>
        <dbReference type="EMBL" id="KAA6412915.1"/>
    </source>
</evidence>
<reference evidence="2 3" key="1">
    <citation type="submission" date="2019-09" db="EMBL/GenBank/DDBJ databases">
        <title>The hologenome of the rock-dwelling lichen Lasallia pustulata.</title>
        <authorList>
            <person name="Greshake Tzovaras B."/>
            <person name="Segers F."/>
            <person name="Bicker A."/>
            <person name="Dal Grande F."/>
            <person name="Otte J."/>
            <person name="Hankeln T."/>
            <person name="Schmitt I."/>
            <person name="Ebersberger I."/>
        </authorList>
    </citation>
    <scope>NUCLEOTIDE SEQUENCE [LARGE SCALE GENOMIC DNA]</scope>
    <source>
        <strain evidence="2">A1-1</strain>
    </source>
</reference>